<name>A0A4U0V3C6_9PEZI</name>
<feature type="chain" id="PRO_5020887832" evidence="2">
    <location>
        <begin position="23"/>
        <end position="221"/>
    </location>
</feature>
<dbReference type="EMBL" id="NAJP01000020">
    <property type="protein sequence ID" value="TKA43067.1"/>
    <property type="molecule type" value="Genomic_DNA"/>
</dbReference>
<proteinExistence type="predicted"/>
<keyword evidence="2" id="KW-0732">Signal</keyword>
<feature type="signal peptide" evidence="2">
    <location>
        <begin position="1"/>
        <end position="22"/>
    </location>
</feature>
<feature type="region of interest" description="Disordered" evidence="1">
    <location>
        <begin position="168"/>
        <end position="200"/>
    </location>
</feature>
<organism evidence="3 4">
    <name type="scientific">Friedmanniomyces endolithicus</name>
    <dbReference type="NCBI Taxonomy" id="329885"/>
    <lineage>
        <taxon>Eukaryota</taxon>
        <taxon>Fungi</taxon>
        <taxon>Dikarya</taxon>
        <taxon>Ascomycota</taxon>
        <taxon>Pezizomycotina</taxon>
        <taxon>Dothideomycetes</taxon>
        <taxon>Dothideomycetidae</taxon>
        <taxon>Mycosphaerellales</taxon>
        <taxon>Teratosphaeriaceae</taxon>
        <taxon>Friedmanniomyces</taxon>
    </lineage>
</organism>
<accession>A0A4U0V3C6</accession>
<protein>
    <submittedName>
        <fullName evidence="3">Uncharacterized protein</fullName>
    </submittedName>
</protein>
<gene>
    <name evidence="3" type="ORF">B0A54_06015</name>
</gene>
<reference evidence="3 4" key="1">
    <citation type="submission" date="2017-03" db="EMBL/GenBank/DDBJ databases">
        <title>Genomes of endolithic fungi from Antarctica.</title>
        <authorList>
            <person name="Coleine C."/>
            <person name="Masonjones S."/>
            <person name="Stajich J.E."/>
        </authorList>
    </citation>
    <scope>NUCLEOTIDE SEQUENCE [LARGE SCALE GENOMIC DNA]</scope>
    <source>
        <strain evidence="3 4">CCFEE 5311</strain>
    </source>
</reference>
<sequence>MVRPRCTLISILLLFLLAAVFAAPNGSSAAPGPASIAGSFLAPATVLPNPKSNAESQLQHHLQADLKKRQASSNSTASATGGMLTGAFTAADGVVYLATSQSGYVLIDGKTLYPGQGALIGNEMVSEGSSGLVANGVTVVLTAASTSPPAAGGGSSSLPASSSAVSPSGSSTFVSTSTEAASTTSSAQSPASTASSKALAPTQGANHMMVAVGGFIGLMVL</sequence>
<evidence type="ECO:0000256" key="2">
    <source>
        <dbReference type="SAM" id="SignalP"/>
    </source>
</evidence>
<evidence type="ECO:0000256" key="1">
    <source>
        <dbReference type="SAM" id="MobiDB-lite"/>
    </source>
</evidence>
<feature type="compositionally biased region" description="Low complexity" evidence="1">
    <location>
        <begin position="168"/>
        <end position="198"/>
    </location>
</feature>
<evidence type="ECO:0000313" key="3">
    <source>
        <dbReference type="EMBL" id="TKA43067.1"/>
    </source>
</evidence>
<comment type="caution">
    <text evidence="3">The sequence shown here is derived from an EMBL/GenBank/DDBJ whole genome shotgun (WGS) entry which is preliminary data.</text>
</comment>
<evidence type="ECO:0000313" key="4">
    <source>
        <dbReference type="Proteomes" id="UP000310066"/>
    </source>
</evidence>
<dbReference type="AlphaFoldDB" id="A0A4U0V3C6"/>
<dbReference type="Proteomes" id="UP000310066">
    <property type="component" value="Unassembled WGS sequence"/>
</dbReference>
<dbReference type="OrthoDB" id="3945212at2759"/>